<evidence type="ECO:0000313" key="1">
    <source>
        <dbReference type="EMBL" id="CAG8524174.1"/>
    </source>
</evidence>
<accession>A0ACA9LEA4</accession>
<sequence length="114" mass="13014">MSDNDKKTLDSETARIKQLLKDQEDEIDIEKKKYEQLLEMFSNVKKNVADAMKESLPDILKEAIKDVDVGDDVKKLVTEKSGEVIEKLSEKIKGVGIEEEKNAFQSIKRNKKST</sequence>
<comment type="caution">
    <text evidence="1">The sequence shown here is derived from an EMBL/GenBank/DDBJ whole genome shotgun (WGS) entry which is preliminary data.</text>
</comment>
<gene>
    <name evidence="1" type="ORF">SCALOS_LOCUS4193</name>
</gene>
<protein>
    <submittedName>
        <fullName evidence="1">8504_t:CDS:1</fullName>
    </submittedName>
</protein>
<reference evidence="1" key="1">
    <citation type="submission" date="2021-06" db="EMBL/GenBank/DDBJ databases">
        <authorList>
            <person name="Kallberg Y."/>
            <person name="Tangrot J."/>
            <person name="Rosling A."/>
        </authorList>
    </citation>
    <scope>NUCLEOTIDE SEQUENCE</scope>
    <source>
        <strain evidence="1">AU212A</strain>
    </source>
</reference>
<dbReference type="EMBL" id="CAJVPM010005445">
    <property type="protein sequence ID" value="CAG8524174.1"/>
    <property type="molecule type" value="Genomic_DNA"/>
</dbReference>
<keyword evidence="2" id="KW-1185">Reference proteome</keyword>
<name>A0ACA9LEA4_9GLOM</name>
<organism evidence="1 2">
    <name type="scientific">Scutellospora calospora</name>
    <dbReference type="NCBI Taxonomy" id="85575"/>
    <lineage>
        <taxon>Eukaryota</taxon>
        <taxon>Fungi</taxon>
        <taxon>Fungi incertae sedis</taxon>
        <taxon>Mucoromycota</taxon>
        <taxon>Glomeromycotina</taxon>
        <taxon>Glomeromycetes</taxon>
        <taxon>Diversisporales</taxon>
        <taxon>Gigasporaceae</taxon>
        <taxon>Scutellospora</taxon>
    </lineage>
</organism>
<evidence type="ECO:0000313" key="2">
    <source>
        <dbReference type="Proteomes" id="UP000789860"/>
    </source>
</evidence>
<dbReference type="Proteomes" id="UP000789860">
    <property type="component" value="Unassembled WGS sequence"/>
</dbReference>
<proteinExistence type="predicted"/>